<dbReference type="NCBIfam" id="TIGR02595">
    <property type="entry name" value="PEP_CTERM"/>
    <property type="match status" value="1"/>
</dbReference>
<dbReference type="EMBL" id="JAENIG010000007">
    <property type="protein sequence ID" value="MBK1855554.1"/>
    <property type="molecule type" value="Genomic_DNA"/>
</dbReference>
<keyword evidence="1" id="KW-0732">Signal</keyword>
<protein>
    <submittedName>
        <fullName evidence="3">PEP-CTERM sorting domain-containing protein</fullName>
    </submittedName>
</protein>
<gene>
    <name evidence="3" type="ORF">JIN83_11330</name>
</gene>
<dbReference type="Pfam" id="PF07589">
    <property type="entry name" value="PEP-CTERM"/>
    <property type="match status" value="1"/>
</dbReference>
<keyword evidence="4" id="KW-1185">Reference proteome</keyword>
<dbReference type="Proteomes" id="UP000634206">
    <property type="component" value="Unassembled WGS sequence"/>
</dbReference>
<dbReference type="AlphaFoldDB" id="A0AAE2VE99"/>
<reference evidence="3" key="1">
    <citation type="submission" date="2021-01" db="EMBL/GenBank/DDBJ databases">
        <title>Modified the classification status of verrucomicrobia.</title>
        <authorList>
            <person name="Feng X."/>
        </authorList>
    </citation>
    <scope>NUCLEOTIDE SEQUENCE</scope>
    <source>
        <strain evidence="3">5K15</strain>
    </source>
</reference>
<evidence type="ECO:0000256" key="1">
    <source>
        <dbReference type="SAM" id="SignalP"/>
    </source>
</evidence>
<evidence type="ECO:0000259" key="2">
    <source>
        <dbReference type="Pfam" id="PF07589"/>
    </source>
</evidence>
<dbReference type="RefSeq" id="WP_309490166.1">
    <property type="nucleotide sequence ID" value="NZ_JAENIG010000007.1"/>
</dbReference>
<organism evidence="3 4">
    <name type="scientific">Oceaniferula flava</name>
    <dbReference type="NCBI Taxonomy" id="2800421"/>
    <lineage>
        <taxon>Bacteria</taxon>
        <taxon>Pseudomonadati</taxon>
        <taxon>Verrucomicrobiota</taxon>
        <taxon>Verrucomicrobiia</taxon>
        <taxon>Verrucomicrobiales</taxon>
        <taxon>Verrucomicrobiaceae</taxon>
        <taxon>Oceaniferula</taxon>
    </lineage>
</organism>
<feature type="domain" description="Ice-binding protein C-terminal" evidence="2">
    <location>
        <begin position="222"/>
        <end position="244"/>
    </location>
</feature>
<accession>A0AAE2VE99</accession>
<feature type="signal peptide" evidence="1">
    <location>
        <begin position="1"/>
        <end position="22"/>
    </location>
</feature>
<name>A0AAE2VE99_9BACT</name>
<dbReference type="InterPro" id="IPR013424">
    <property type="entry name" value="Ice-binding_C"/>
</dbReference>
<comment type="caution">
    <text evidence="3">The sequence shown here is derived from an EMBL/GenBank/DDBJ whole genome shotgun (WGS) entry which is preliminary data.</text>
</comment>
<evidence type="ECO:0000313" key="4">
    <source>
        <dbReference type="Proteomes" id="UP000634206"/>
    </source>
</evidence>
<evidence type="ECO:0000313" key="3">
    <source>
        <dbReference type="EMBL" id="MBK1855554.1"/>
    </source>
</evidence>
<sequence length="245" mass="26429">MKKYLLLTSMALPLVMVSSVHAATTVVYSAEIEIGPSGTLFSDAGNRDNWTGDDIENWQTQSQSDLVYLRNHNRGDDTIKRDNDANFSYNLAGVTSFSMQIDARVDSFWEAGLAPSAGGAQLLIGGDYNNSDDFYINFNGTRYGNDNNLASTVNGNAASLRLDYDVITGTADLIYDPGGVNESALITDLALNISATQLQNMDQLSTRANTQYAGAGTWMITTVPEASSMALLGLGGLALMVRRRK</sequence>
<proteinExistence type="predicted"/>
<feature type="chain" id="PRO_5042010314" evidence="1">
    <location>
        <begin position="23"/>
        <end position="245"/>
    </location>
</feature>